<feature type="transmembrane region" description="Helical" evidence="1">
    <location>
        <begin position="6"/>
        <end position="24"/>
    </location>
</feature>
<accession>Q65UN6</accession>
<dbReference type="Pfam" id="PF08173">
    <property type="entry name" value="YbgT_YccB"/>
    <property type="match status" value="1"/>
</dbReference>
<dbReference type="HOGENOM" id="CLU_217955_0_0_6"/>
<dbReference type="EMBL" id="AE016827">
    <property type="protein sequence ID" value="AAU37324.1"/>
    <property type="molecule type" value="Genomic_DNA"/>
</dbReference>
<gene>
    <name evidence="2" type="ordered locus">MS0717</name>
</gene>
<evidence type="ECO:0008006" key="4">
    <source>
        <dbReference type="Google" id="ProtNLM"/>
    </source>
</evidence>
<evidence type="ECO:0000313" key="3">
    <source>
        <dbReference type="Proteomes" id="UP000000607"/>
    </source>
</evidence>
<organism evidence="2 3">
    <name type="scientific">Mannheimia succiniciproducens (strain KCTC 0769BP / MBEL55E)</name>
    <dbReference type="NCBI Taxonomy" id="221988"/>
    <lineage>
        <taxon>Bacteria</taxon>
        <taxon>Pseudomonadati</taxon>
        <taxon>Pseudomonadota</taxon>
        <taxon>Gammaproteobacteria</taxon>
        <taxon>Pasteurellales</taxon>
        <taxon>Pasteurellaceae</taxon>
        <taxon>Basfia</taxon>
    </lineage>
</organism>
<keyword evidence="1" id="KW-0472">Membrane</keyword>
<protein>
    <recommendedName>
        <fullName evidence="4">YbgT protein</fullName>
    </recommendedName>
</protein>
<sequence>MFYLAWVVGVLLAILASVMITIRIEKSGKFDE</sequence>
<dbReference type="KEGG" id="msu:MS0717"/>
<keyword evidence="3" id="KW-1185">Reference proteome</keyword>
<dbReference type="InterPro" id="IPR012994">
    <property type="entry name" value="YbgT_YccB"/>
</dbReference>
<dbReference type="RefSeq" id="WP_011199896.1">
    <property type="nucleotide sequence ID" value="NC_006300.1"/>
</dbReference>
<dbReference type="OrthoDB" id="5683238at2"/>
<evidence type="ECO:0000256" key="1">
    <source>
        <dbReference type="SAM" id="Phobius"/>
    </source>
</evidence>
<dbReference type="Proteomes" id="UP000000607">
    <property type="component" value="Chromosome"/>
</dbReference>
<evidence type="ECO:0000313" key="2">
    <source>
        <dbReference type="EMBL" id="AAU37324.1"/>
    </source>
</evidence>
<proteinExistence type="predicted"/>
<reference evidence="2 3" key="1">
    <citation type="journal article" date="2004" name="Nat. Biotechnol.">
        <title>The genome sequence of the capnophilic rumen bacterium Mannheimia succiniciproducens.</title>
        <authorList>
            <person name="Hong S.H."/>
            <person name="Kim J.S."/>
            <person name="Lee S.Y."/>
            <person name="In Y.H."/>
            <person name="Choi S.S."/>
            <person name="Rih J.-K."/>
            <person name="Kim C.H."/>
            <person name="Jeong H."/>
            <person name="Hur C.G."/>
            <person name="Kim J.J."/>
        </authorList>
    </citation>
    <scope>NUCLEOTIDE SEQUENCE [LARGE SCALE GENOMIC DNA]</scope>
    <source>
        <strain evidence="3">KCTC 0769BP / MBEL55E</strain>
    </source>
</reference>
<keyword evidence="1" id="KW-0812">Transmembrane</keyword>
<name>Q65UN6_MANSM</name>
<dbReference type="AlphaFoldDB" id="Q65UN6"/>
<keyword evidence="1" id="KW-1133">Transmembrane helix</keyword>